<accession>A0ACC1M992</accession>
<proteinExistence type="predicted"/>
<keyword evidence="2" id="KW-1185">Reference proteome</keyword>
<sequence length="2215" mass="236359">MDLKALLDTPHRSVHWAFLNKVRTNTLASDPAQCFAEWNKLLSWEVAAKLPHVFDEAMGRMAQLAISGRIDVVQAARAFADLVVVPPVFADSISSAKVVSAACQGLVRLLVAGADILVHSPETSSRENILRLALERNPLAWSCVLPSVCSHISPPINDTTGAESEVKEFEATWTWISRFLRYAAIDPTVPAWAQSQAMHLLFGAMREWASTDSPVGRQNALLMLDLTVGMSVDAVESPFSVSSSAASTTYCKADTPGRWTQHQLLAACADVVQVIFGVLSRSNPRDDQPNVEKLCAIVDRIRLFLCSMVCRESLATTTPTAPYASNTGYDTGLVAALIGDLSLVAYALNPVQGTVHVDAIIWSVAAAQVATAATRAEQDNLLAVIESILRNRALVAALPAPIIVLARFPLICVATDGFDQNTCSQALRLCEDLDQMGLAGVQKSGDVTGSLRQALVAAADTRWVSGRLAVHISALCNYLSLYTKLYSERSHGANNGSGPLERSFRYIEPIASQPVLVAPLLFEWDLLVGGHNGSPATLPLIALAHLLRLVPSMASLRLSLLPLFVCALKHPDCPAKLKLTLILQAIPCLASTLDAYATARVVSVISGLWRHANSSLAGASSSARLARRRMRCLAIRAWGNVVISNPRAWRDLKPAIVQFVESTKASTQTSTREPDYEWAVLVTMRDLVVRAPDRYADQMLPLVYSLLNYALGSLSAGSTALLVDIACASVESDMAGVRSVWTTIVSKPATLWLSHDERAGDVAIPVLESLGRFFKLVATHGEVSDTYTAFRQQILGGFVGPMCADLTAGTTDLSLNVQSSVAAAVFNATGPRTRDCFLAALAAYPPEELLALLSAGTPSQAVHQLLAQQSLQQPSIEVADRLAHSGGASDLLAVLMDNEVRFMRRSLLSGSSAASRPADELEAEPEESQLPAQRQSWAASNLERSQWLNDILQPVLVRVEDMYCDSTNLNTELSAGFALTTMVSSVTTSTSASDTLQSLSARLKLLVVDASLADHWCLRNCATDSWQIWFTKTLRDAQASSESSSSSEAAASASETIAAATVAGHKLVSDLGEILRTSHIPAHMANALYALAGLVKAAASVDQSLGSELSMLAGNIVVDLQLMPFTMQSPDEFWLQMASSVNGEVLAAAIECVGQIAVSNSHDQAALNQISQFLMAGLMLSVGGGGSAIAVVAIQAVARSLLSLHTVLFVQGAIAPTAAADLRTFSDDAVVVEADDIRRCVERLDILQKESVNPKRDASVVDLGSVGLATTLASMHRQWILRLLNPAMAEQNSTARAAQAFREVARTLSAAYEILRQAEDGHQLNSQSVAALYYLCFVWPPRPISQRHIELHGNLFVVTPDRVWQAATRLVRKLWSPPADSNTSSELGKRRLDYVNCVELAVATLSYHLAMTASQSAAPSAHLKLVKQYSDWARGETDGVLLSANEKPSVRANRTVALAILLGLPLHGVPETTVSNEYLPADQQKLLPALLGVGSVQYGSTAWLRMPASVLESSLGVLLACSGLARYIEGDAAATDESEIGDVRLARVAGFAVGGLLAQSLRATHLLVLEQRESQAETATTGAKNSVATDTFSASAQQTMSLVAAADTAMAASEEPKHLGRLSAPTSWCRAVWESISELSESLARGDGLVVESVECKLIYLLAAMLKASRPFPVVDSRKVFGRILSVYLDRTDAASLGTKRLPLLALVLSTADKLSPLTFSTTQFVADAIQQVIGKAIDIAGSQTAAAITQYLDNDDNDTFAAIAHSCLESISGLGRILRLAGFATSSSGASTADSDGVLPWIVGSTALYARVSLAAAIAGLMPQTLKPSESLVESDAARMFRIMSKVALPPPKAANVCANILTTLFATRASKGLQQPPLALLLQTTALATLKALVADENVDVAAQSVARTAAREKITNDVAQLVPDFECAVDSQLGGSERTLLLRSVLSVSYCGVNKDRGTELLRKAPGALSDIDFARLVEQQALVLCRWIAESTPSNNSILAKTRQQTIASTTGIVGEWLKSTSKEQARRVRHSGLDGNVHASVAFSMQLVAGAIYDKSKNRGGSVDAQRMVIQGLDMAILAASIVAASKTGVADEVLVTSMACWLLPLLTGLGSQSVYNQSMAAASSEGRQALLVVVAEEMLRHMERGSAQGVVAAGEQQQPARQYSAQLRARVLGLLDLTQSEALQRALRIVLVHLAQFGMLPLSDLQRVV</sequence>
<comment type="caution">
    <text evidence="1">The sequence shown here is derived from an EMBL/GenBank/DDBJ whole genome shotgun (WGS) entry which is preliminary data.</text>
</comment>
<protein>
    <submittedName>
        <fullName evidence="1">Uncharacterized protein</fullName>
    </submittedName>
</protein>
<evidence type="ECO:0000313" key="2">
    <source>
        <dbReference type="Proteomes" id="UP001139981"/>
    </source>
</evidence>
<organism evidence="1 2">
    <name type="scientific">Coemansia aciculifera</name>
    <dbReference type="NCBI Taxonomy" id="417176"/>
    <lineage>
        <taxon>Eukaryota</taxon>
        <taxon>Fungi</taxon>
        <taxon>Fungi incertae sedis</taxon>
        <taxon>Zoopagomycota</taxon>
        <taxon>Kickxellomycotina</taxon>
        <taxon>Kickxellomycetes</taxon>
        <taxon>Kickxellales</taxon>
        <taxon>Kickxellaceae</taxon>
        <taxon>Coemansia</taxon>
    </lineage>
</organism>
<dbReference type="EMBL" id="JANBVB010000029">
    <property type="protein sequence ID" value="KAJ2899361.1"/>
    <property type="molecule type" value="Genomic_DNA"/>
</dbReference>
<reference evidence="1" key="1">
    <citation type="submission" date="2022-07" db="EMBL/GenBank/DDBJ databases">
        <title>Phylogenomic reconstructions and comparative analyses of Kickxellomycotina fungi.</title>
        <authorList>
            <person name="Reynolds N.K."/>
            <person name="Stajich J.E."/>
            <person name="Barry K."/>
            <person name="Grigoriev I.V."/>
            <person name="Crous P."/>
            <person name="Smith M.E."/>
        </authorList>
    </citation>
    <scope>NUCLEOTIDE SEQUENCE</scope>
    <source>
        <strain evidence="1">CBS 190363</strain>
    </source>
</reference>
<name>A0ACC1M992_9FUNG</name>
<dbReference type="Proteomes" id="UP001139981">
    <property type="component" value="Unassembled WGS sequence"/>
</dbReference>
<gene>
    <name evidence="1" type="ORF">IWW38_001016</name>
</gene>
<evidence type="ECO:0000313" key="1">
    <source>
        <dbReference type="EMBL" id="KAJ2899361.1"/>
    </source>
</evidence>